<feature type="compositionally biased region" description="Basic and acidic residues" evidence="4">
    <location>
        <begin position="865"/>
        <end position="874"/>
    </location>
</feature>
<dbReference type="OrthoDB" id="271628at2759"/>
<dbReference type="PROSITE" id="PS00383">
    <property type="entry name" value="TYR_PHOSPHATASE_1"/>
    <property type="match status" value="1"/>
</dbReference>
<feature type="compositionally biased region" description="Basic and acidic residues" evidence="4">
    <location>
        <begin position="840"/>
        <end position="850"/>
    </location>
</feature>
<name>A0A364NFX4_STELY</name>
<feature type="region of interest" description="Disordered" evidence="4">
    <location>
        <begin position="717"/>
        <end position="745"/>
    </location>
</feature>
<dbReference type="EC" id="3.1.3.41" evidence="6"/>
<feature type="domain" description="Myotubularin phosphatase" evidence="5">
    <location>
        <begin position="137"/>
        <end position="666"/>
    </location>
</feature>
<comment type="similarity">
    <text evidence="1">Belongs to the protein-tyrosine phosphatase family. Non-receptor class myotubularin subfamily.</text>
</comment>
<sequence length="894" mass="99714">MERIRVSKVEGVYLLRRGTRFDGTLHLMPHHLVFSYLPAPPADGPPNPKPPRQKEVWITYPMINHCSLKPCPPILRQEPSIRIRCRDFTFFAFFFPDEKKARDVYDSIRALSCKLGRLDKLLAFSYQPKPPEDQQDGWSIYDARREWKRLGISPKDTEKGWRISEVNVEYKYSATYPALLVVPTNVSDSVLRYAGEYRSRQRIPALVYRHPINNCSITRSSQPTPGLRGNRNPQDERLVAAIWATNRGWKPANTPSASAEFTPETSVVSLNESSANTSFVGAGEGTANAGRTTVDDLTASSETDPDLPKVYGAQQRNLIVDARPTVNAYAMQAVGLGSEKMDYYPGAEKAYLGIDNIHVMRKSLDTVIEALKESDLVPFPPNRQLLAKSNWIKHIANILDGTALIARTVGIMHSHVLIHCSDGWDRTSQLSALSQILLDPYYRTLEGFIVLVEKDWLSFGHMFRHRSGFLSHEKWFTIENEKIERKQDGSGGGNPFENALRGARGLFNRHNESNESLNQLPETNPTENVTDIADTATPKPAQIGAAEEHRVTKVNELSPVFHQFLDCVYQLHYQHPTRFEFSERFLRRLLYHLYSCQYGTFLFDNEKERVDTRAKERTRSVWDYFLCRKQEFMNPKYEPEIDDAVRGKERMIFPRKGEARWWAECFGRTDEEMNVFGPQAPPNLTPQTSNASNGRSGTSTPIVQEPIVTGIETAEGATGAGTTVHPPPTHAVSDRSPRVSNTPKPLDAAAALGQDLRQGVMASFERLGITGNATASKGTNPAAGTGKPGEDVAREAVKPSSDLSEGLGVGEKLEETPKDAAKDVDALDTAQPAVDSAETDAGKSVEHVAEPESAQDPGLGLGADIVEKQPENRSRSRKPSHNPEAKKVVEMEMQ</sequence>
<dbReference type="STRING" id="183478.A0A364NFX4"/>
<feature type="compositionally biased region" description="Polar residues" evidence="4">
    <location>
        <begin position="685"/>
        <end position="701"/>
    </location>
</feature>
<proteinExistence type="inferred from homology"/>
<evidence type="ECO:0000256" key="2">
    <source>
        <dbReference type="PIRSR" id="PIRSR630564-1"/>
    </source>
</evidence>
<comment type="caution">
    <text evidence="6">The sequence shown here is derived from an EMBL/GenBank/DDBJ whole genome shotgun (WGS) entry which is preliminary data.</text>
</comment>
<dbReference type="Pfam" id="PF21098">
    <property type="entry name" value="PH-GRAM_MTMR6-like"/>
    <property type="match status" value="1"/>
</dbReference>
<feature type="compositionally biased region" description="Basic and acidic residues" evidence="4">
    <location>
        <begin position="881"/>
        <end position="894"/>
    </location>
</feature>
<protein>
    <submittedName>
        <fullName evidence="6">Phosphatases II</fullName>
        <ecNumber evidence="6">3.1.3.16</ecNumber>
        <ecNumber evidence="6">3.1.3.41</ecNumber>
        <ecNumber evidence="6">3.1.3.48</ecNumber>
    </submittedName>
</protein>
<dbReference type="InterPro" id="IPR016130">
    <property type="entry name" value="Tyr_Pase_AS"/>
</dbReference>
<dbReference type="PROSITE" id="PS51339">
    <property type="entry name" value="PPASE_MYOTUBULARIN"/>
    <property type="match status" value="1"/>
</dbReference>
<dbReference type="GO" id="GO:0046856">
    <property type="term" value="P:phosphatidylinositol dephosphorylation"/>
    <property type="evidence" value="ECO:0007669"/>
    <property type="project" value="TreeGrafter"/>
</dbReference>
<dbReference type="GO" id="GO:0004725">
    <property type="term" value="F:protein tyrosine phosphatase activity"/>
    <property type="evidence" value="ECO:0007669"/>
    <property type="project" value="UniProtKB-EC"/>
</dbReference>
<feature type="region of interest" description="Disordered" evidence="4">
    <location>
        <begin position="676"/>
        <end position="701"/>
    </location>
</feature>
<dbReference type="GO" id="GO:0005737">
    <property type="term" value="C:cytoplasm"/>
    <property type="evidence" value="ECO:0007669"/>
    <property type="project" value="TreeGrafter"/>
</dbReference>
<dbReference type="InterPro" id="IPR030564">
    <property type="entry name" value="Myotubularin"/>
</dbReference>
<evidence type="ECO:0000256" key="3">
    <source>
        <dbReference type="PIRSR" id="PIRSR630564-2"/>
    </source>
</evidence>
<dbReference type="SUPFAM" id="SSF52799">
    <property type="entry name" value="(Phosphotyrosine protein) phosphatases II"/>
    <property type="match status" value="1"/>
</dbReference>
<dbReference type="AlphaFoldDB" id="A0A364NFX4"/>
<dbReference type="InterPro" id="IPR010569">
    <property type="entry name" value="Myotubularin-like_Pase_dom"/>
</dbReference>
<dbReference type="Gene3D" id="2.30.29.30">
    <property type="entry name" value="Pleckstrin-homology domain (PH domain)/Phosphotyrosine-binding domain (PTB)"/>
    <property type="match status" value="1"/>
</dbReference>
<evidence type="ECO:0000256" key="4">
    <source>
        <dbReference type="SAM" id="MobiDB-lite"/>
    </source>
</evidence>
<dbReference type="InterPro" id="IPR029021">
    <property type="entry name" value="Prot-tyrosine_phosphatase-like"/>
</dbReference>
<feature type="binding site" evidence="3">
    <location>
        <begin position="420"/>
        <end position="426"/>
    </location>
    <ligand>
        <name>substrate</name>
    </ligand>
</feature>
<evidence type="ECO:0000313" key="7">
    <source>
        <dbReference type="Proteomes" id="UP000249619"/>
    </source>
</evidence>
<feature type="region of interest" description="Disordered" evidence="4">
    <location>
        <begin position="771"/>
        <end position="894"/>
    </location>
</feature>
<dbReference type="PANTHER" id="PTHR10807:SF128">
    <property type="entry name" value="PHOSPHATIDYLINOSITOL-3,5-BISPHOSPHATE 3-PHOSPHATASE"/>
    <property type="match status" value="1"/>
</dbReference>
<dbReference type="InterPro" id="IPR011993">
    <property type="entry name" value="PH-like_dom_sf"/>
</dbReference>
<gene>
    <name evidence="6" type="ORF">DDE83_000586</name>
</gene>
<evidence type="ECO:0000259" key="5">
    <source>
        <dbReference type="PROSITE" id="PS51339"/>
    </source>
</evidence>
<feature type="active site" description="Phosphocysteine intermediate" evidence="2">
    <location>
        <position position="420"/>
    </location>
</feature>
<feature type="compositionally biased region" description="Basic and acidic residues" evidence="4">
    <location>
        <begin position="788"/>
        <end position="797"/>
    </location>
</feature>
<evidence type="ECO:0000256" key="1">
    <source>
        <dbReference type="ARBA" id="ARBA00007471"/>
    </source>
</evidence>
<feature type="compositionally biased region" description="Basic and acidic residues" evidence="4">
    <location>
        <begin position="811"/>
        <end position="825"/>
    </location>
</feature>
<feature type="binding site" evidence="3">
    <location>
        <begin position="356"/>
        <end position="357"/>
    </location>
    <ligand>
        <name>substrate</name>
    </ligand>
</feature>
<dbReference type="Proteomes" id="UP000249619">
    <property type="component" value="Unassembled WGS sequence"/>
</dbReference>
<dbReference type="PANTHER" id="PTHR10807">
    <property type="entry name" value="MYOTUBULARIN-RELATED"/>
    <property type="match status" value="1"/>
</dbReference>
<reference evidence="7" key="1">
    <citation type="submission" date="2018-05" db="EMBL/GenBank/DDBJ databases">
        <title>Draft genome sequence of Stemphylium lycopersici strain CIDEFI 213.</title>
        <authorList>
            <person name="Medina R."/>
            <person name="Franco M.E.E."/>
            <person name="Lucentini C.G."/>
            <person name="Saparrat M.C.N."/>
            <person name="Balatti P.A."/>
        </authorList>
    </citation>
    <scope>NUCLEOTIDE SEQUENCE [LARGE SCALE GENOMIC DNA]</scope>
    <source>
        <strain evidence="7">CIDEFI 213</strain>
    </source>
</reference>
<dbReference type="GO" id="GO:0004438">
    <property type="term" value="F:phosphatidylinositol-3-phosphate phosphatase activity"/>
    <property type="evidence" value="ECO:0007669"/>
    <property type="project" value="TreeGrafter"/>
</dbReference>
<keyword evidence="7" id="KW-1185">Reference proteome</keyword>
<dbReference type="EC" id="3.1.3.16" evidence="6"/>
<dbReference type="GO" id="GO:0016020">
    <property type="term" value="C:membrane"/>
    <property type="evidence" value="ECO:0007669"/>
    <property type="project" value="TreeGrafter"/>
</dbReference>
<dbReference type="Pfam" id="PF06602">
    <property type="entry name" value="Myotub-related"/>
    <property type="match status" value="1"/>
</dbReference>
<keyword evidence="6" id="KW-0378">Hydrolase</keyword>
<dbReference type="InterPro" id="IPR048994">
    <property type="entry name" value="PH-GRAM_MTMR6-9"/>
</dbReference>
<dbReference type="EMBL" id="QGDH01000006">
    <property type="protein sequence ID" value="RAR16011.1"/>
    <property type="molecule type" value="Genomic_DNA"/>
</dbReference>
<accession>A0A364NFX4</accession>
<dbReference type="GO" id="GO:0004722">
    <property type="term" value="F:protein serine/threonine phosphatase activity"/>
    <property type="evidence" value="ECO:0007669"/>
    <property type="project" value="UniProtKB-EC"/>
</dbReference>
<evidence type="ECO:0000313" key="6">
    <source>
        <dbReference type="EMBL" id="RAR16011.1"/>
    </source>
</evidence>
<organism evidence="6 7">
    <name type="scientific">Stemphylium lycopersici</name>
    <name type="common">Tomato gray leaf spot disease fungus</name>
    <name type="synonym">Thyrospora lycopersici</name>
    <dbReference type="NCBI Taxonomy" id="183478"/>
    <lineage>
        <taxon>Eukaryota</taxon>
        <taxon>Fungi</taxon>
        <taxon>Dikarya</taxon>
        <taxon>Ascomycota</taxon>
        <taxon>Pezizomycotina</taxon>
        <taxon>Dothideomycetes</taxon>
        <taxon>Pleosporomycetidae</taxon>
        <taxon>Pleosporales</taxon>
        <taxon>Pleosporineae</taxon>
        <taxon>Pleosporaceae</taxon>
        <taxon>Stemphylium</taxon>
    </lineage>
</organism>
<dbReference type="EC" id="3.1.3.48" evidence="6"/>